<name>A0A4C1SVZ3_EUMVA</name>
<feature type="region of interest" description="Disordered" evidence="1">
    <location>
        <begin position="1"/>
        <end position="26"/>
    </location>
</feature>
<evidence type="ECO:0000313" key="2">
    <source>
        <dbReference type="EMBL" id="GBP05368.1"/>
    </source>
</evidence>
<evidence type="ECO:0000256" key="1">
    <source>
        <dbReference type="SAM" id="MobiDB-lite"/>
    </source>
</evidence>
<feature type="compositionally biased region" description="Polar residues" evidence="1">
    <location>
        <begin position="9"/>
        <end position="26"/>
    </location>
</feature>
<reference evidence="2 3" key="1">
    <citation type="journal article" date="2019" name="Commun. Biol.">
        <title>The bagworm genome reveals a unique fibroin gene that provides high tensile strength.</title>
        <authorList>
            <person name="Kono N."/>
            <person name="Nakamura H."/>
            <person name="Ohtoshi R."/>
            <person name="Tomita M."/>
            <person name="Numata K."/>
            <person name="Arakawa K."/>
        </authorList>
    </citation>
    <scope>NUCLEOTIDE SEQUENCE [LARGE SCALE GENOMIC DNA]</scope>
</reference>
<dbReference type="AlphaFoldDB" id="A0A4C1SVZ3"/>
<evidence type="ECO:0000313" key="3">
    <source>
        <dbReference type="Proteomes" id="UP000299102"/>
    </source>
</evidence>
<proteinExistence type="predicted"/>
<accession>A0A4C1SVZ3</accession>
<organism evidence="2 3">
    <name type="scientific">Eumeta variegata</name>
    <name type="common">Bagworm moth</name>
    <name type="synonym">Eumeta japonica</name>
    <dbReference type="NCBI Taxonomy" id="151549"/>
    <lineage>
        <taxon>Eukaryota</taxon>
        <taxon>Metazoa</taxon>
        <taxon>Ecdysozoa</taxon>
        <taxon>Arthropoda</taxon>
        <taxon>Hexapoda</taxon>
        <taxon>Insecta</taxon>
        <taxon>Pterygota</taxon>
        <taxon>Neoptera</taxon>
        <taxon>Endopterygota</taxon>
        <taxon>Lepidoptera</taxon>
        <taxon>Glossata</taxon>
        <taxon>Ditrysia</taxon>
        <taxon>Tineoidea</taxon>
        <taxon>Psychidae</taxon>
        <taxon>Oiketicinae</taxon>
        <taxon>Eumeta</taxon>
    </lineage>
</organism>
<gene>
    <name evidence="2" type="ORF">EVAR_76789_1</name>
</gene>
<dbReference type="EMBL" id="BGZK01000017">
    <property type="protein sequence ID" value="GBP05368.1"/>
    <property type="molecule type" value="Genomic_DNA"/>
</dbReference>
<sequence length="98" mass="10529">MSVDGLDCTASNKKTEQSIAHNNENASMPESVTSALHAVINNENETVIYSDELGIGLDLMLSGYMNQRNIGSGTTSSNLVWPFQIGTGRLLAPSVERD</sequence>
<comment type="caution">
    <text evidence="2">The sequence shown here is derived from an EMBL/GenBank/DDBJ whole genome shotgun (WGS) entry which is preliminary data.</text>
</comment>
<protein>
    <submittedName>
        <fullName evidence="2">Uncharacterized protein</fullName>
    </submittedName>
</protein>
<keyword evidence="3" id="KW-1185">Reference proteome</keyword>
<dbReference type="Proteomes" id="UP000299102">
    <property type="component" value="Unassembled WGS sequence"/>
</dbReference>